<dbReference type="Proteomes" id="UP000663852">
    <property type="component" value="Unassembled WGS sequence"/>
</dbReference>
<dbReference type="Gene3D" id="1.20.1070.10">
    <property type="entry name" value="Rhodopsin 7-helix transmembrane proteins"/>
    <property type="match status" value="1"/>
</dbReference>
<organism evidence="7 8">
    <name type="scientific">Adineta ricciae</name>
    <name type="common">Rotifer</name>
    <dbReference type="NCBI Taxonomy" id="249248"/>
    <lineage>
        <taxon>Eukaryota</taxon>
        <taxon>Metazoa</taxon>
        <taxon>Spiralia</taxon>
        <taxon>Gnathifera</taxon>
        <taxon>Rotifera</taxon>
        <taxon>Eurotatoria</taxon>
        <taxon>Bdelloidea</taxon>
        <taxon>Adinetida</taxon>
        <taxon>Adinetidae</taxon>
        <taxon>Adineta</taxon>
    </lineage>
</organism>
<evidence type="ECO:0000256" key="5">
    <source>
        <dbReference type="SAM" id="Phobius"/>
    </source>
</evidence>
<evidence type="ECO:0000256" key="2">
    <source>
        <dbReference type="ARBA" id="ARBA00022692"/>
    </source>
</evidence>
<comment type="subcellular location">
    <subcellularLocation>
        <location evidence="1">Membrane</location>
    </subcellularLocation>
</comment>
<dbReference type="GO" id="GO:0016020">
    <property type="term" value="C:membrane"/>
    <property type="evidence" value="ECO:0007669"/>
    <property type="project" value="UniProtKB-SubCell"/>
</dbReference>
<dbReference type="PROSITE" id="PS50262">
    <property type="entry name" value="G_PROTEIN_RECEP_F1_2"/>
    <property type="match status" value="1"/>
</dbReference>
<dbReference type="InterPro" id="IPR017452">
    <property type="entry name" value="GPCR_Rhodpsn_7TM"/>
</dbReference>
<accession>A0A814VBB2</accession>
<feature type="transmembrane region" description="Helical" evidence="5">
    <location>
        <begin position="157"/>
        <end position="180"/>
    </location>
</feature>
<proteinExistence type="predicted"/>
<keyword evidence="2 5" id="KW-0812">Transmembrane</keyword>
<reference evidence="7" key="1">
    <citation type="submission" date="2021-02" db="EMBL/GenBank/DDBJ databases">
        <authorList>
            <person name="Nowell W R."/>
        </authorList>
    </citation>
    <scope>NUCLEOTIDE SEQUENCE</scope>
</reference>
<evidence type="ECO:0000256" key="1">
    <source>
        <dbReference type="ARBA" id="ARBA00004370"/>
    </source>
</evidence>
<evidence type="ECO:0000256" key="3">
    <source>
        <dbReference type="ARBA" id="ARBA00022989"/>
    </source>
</evidence>
<keyword evidence="4 5" id="KW-0472">Membrane</keyword>
<evidence type="ECO:0000313" key="8">
    <source>
        <dbReference type="Proteomes" id="UP000663852"/>
    </source>
</evidence>
<dbReference type="EMBL" id="CAJNOJ010000140">
    <property type="protein sequence ID" value="CAF1186673.1"/>
    <property type="molecule type" value="Genomic_DNA"/>
</dbReference>
<feature type="transmembrane region" description="Helical" evidence="5">
    <location>
        <begin position="352"/>
        <end position="377"/>
    </location>
</feature>
<comment type="caution">
    <text evidence="7">The sequence shown here is derived from an EMBL/GenBank/DDBJ whole genome shotgun (WGS) entry which is preliminary data.</text>
</comment>
<keyword evidence="3 5" id="KW-1133">Transmembrane helix</keyword>
<evidence type="ECO:0000259" key="6">
    <source>
        <dbReference type="PROSITE" id="PS50262"/>
    </source>
</evidence>
<sequence length="424" mass="48858">MQLLCPILRVSNISLQPTNSHLVDIESARTQLYPGAHIAAANPYEHFHHGIVVDLTSADISVIHFWGVKKREARIQEYELASCTSFNITMIHSKNNKKLINEQRTVMASLSTAVYIISSIRQYFLYGSYVVLAGGLLGNILNLIVFSQLKRFRENRWSFYFIVESIVGLIFIASSISNTTARLIIGTDFDQVSLVWCRLRLILNQGIGLTLFFIIPCAAVDQFFSTSYLFNLRNLCTLKLIRSCFLNIRAPAGCIITDANLSRYSVYFFYPILYGSIQIIIAFLFSLLAFRNVRRLVRRQIPIDRRRMDQQMTAMILTRVAFFILYALPYSIYRVYSIGEVPDQSNALKYAITQLTMQICILLFTMNFSASFYIFIITCARYRNQVKYVLVKRCWARLKRWICRRNNGITPLNTLTTTSNDELD</sequence>
<protein>
    <recommendedName>
        <fullName evidence="6">G-protein coupled receptors family 1 profile domain-containing protein</fullName>
    </recommendedName>
</protein>
<feature type="transmembrane region" description="Helical" evidence="5">
    <location>
        <begin position="123"/>
        <end position="145"/>
    </location>
</feature>
<dbReference type="AlphaFoldDB" id="A0A814VBB2"/>
<name>A0A814VBB2_ADIRI</name>
<feature type="transmembrane region" description="Helical" evidence="5">
    <location>
        <begin position="201"/>
        <end position="224"/>
    </location>
</feature>
<feature type="transmembrane region" description="Helical" evidence="5">
    <location>
        <begin position="311"/>
        <end position="332"/>
    </location>
</feature>
<evidence type="ECO:0000313" key="7">
    <source>
        <dbReference type="EMBL" id="CAF1186673.1"/>
    </source>
</evidence>
<feature type="transmembrane region" description="Helical" evidence="5">
    <location>
        <begin position="268"/>
        <end position="290"/>
    </location>
</feature>
<dbReference type="SUPFAM" id="SSF81321">
    <property type="entry name" value="Family A G protein-coupled receptor-like"/>
    <property type="match status" value="1"/>
</dbReference>
<feature type="domain" description="G-protein coupled receptors family 1 profile" evidence="6">
    <location>
        <begin position="244"/>
        <end position="375"/>
    </location>
</feature>
<evidence type="ECO:0000256" key="4">
    <source>
        <dbReference type="ARBA" id="ARBA00023136"/>
    </source>
</evidence>
<gene>
    <name evidence="7" type="ORF">EDS130_LOCUS24563</name>
</gene>
<dbReference type="OrthoDB" id="9990906at2759"/>